<dbReference type="AlphaFoldDB" id="A0A0E9VBA7"/>
<protein>
    <submittedName>
        <fullName evidence="1">Uncharacterized protein</fullName>
    </submittedName>
</protein>
<name>A0A0E9VBA7_ANGAN</name>
<sequence>MCLDAHRYKMGSCPSLNMPSLVKSRLFY</sequence>
<reference evidence="1" key="2">
    <citation type="journal article" date="2015" name="Fish Shellfish Immunol.">
        <title>Early steps in the European eel (Anguilla anguilla)-Vibrio vulnificus interaction in the gills: Role of the RtxA13 toxin.</title>
        <authorList>
            <person name="Callol A."/>
            <person name="Pajuelo D."/>
            <person name="Ebbesson L."/>
            <person name="Teles M."/>
            <person name="MacKenzie S."/>
            <person name="Amaro C."/>
        </authorList>
    </citation>
    <scope>NUCLEOTIDE SEQUENCE</scope>
</reference>
<organism evidence="1">
    <name type="scientific">Anguilla anguilla</name>
    <name type="common">European freshwater eel</name>
    <name type="synonym">Muraena anguilla</name>
    <dbReference type="NCBI Taxonomy" id="7936"/>
    <lineage>
        <taxon>Eukaryota</taxon>
        <taxon>Metazoa</taxon>
        <taxon>Chordata</taxon>
        <taxon>Craniata</taxon>
        <taxon>Vertebrata</taxon>
        <taxon>Euteleostomi</taxon>
        <taxon>Actinopterygii</taxon>
        <taxon>Neopterygii</taxon>
        <taxon>Teleostei</taxon>
        <taxon>Anguilliformes</taxon>
        <taxon>Anguillidae</taxon>
        <taxon>Anguilla</taxon>
    </lineage>
</organism>
<dbReference type="EMBL" id="GBXM01033188">
    <property type="protein sequence ID" value="JAH75389.1"/>
    <property type="molecule type" value="Transcribed_RNA"/>
</dbReference>
<reference evidence="1" key="1">
    <citation type="submission" date="2014-11" db="EMBL/GenBank/DDBJ databases">
        <authorList>
            <person name="Amaro Gonzalez C."/>
        </authorList>
    </citation>
    <scope>NUCLEOTIDE SEQUENCE</scope>
</reference>
<evidence type="ECO:0000313" key="1">
    <source>
        <dbReference type="EMBL" id="JAH75389.1"/>
    </source>
</evidence>
<proteinExistence type="predicted"/>
<accession>A0A0E9VBA7</accession>